<protein>
    <recommendedName>
        <fullName evidence="4">Phosphatidylglycerol/phosphatidylinositol transfer protein</fullName>
    </recommendedName>
</protein>
<feature type="signal peptide" evidence="1">
    <location>
        <begin position="1"/>
        <end position="24"/>
    </location>
</feature>
<feature type="chain" id="PRO_5035329212" description="Phosphatidylglycerol/phosphatidylinositol transfer protein" evidence="1">
    <location>
        <begin position="25"/>
        <end position="179"/>
    </location>
</feature>
<proteinExistence type="predicted"/>
<organism evidence="2 3">
    <name type="scientific">Rhizocola hellebori</name>
    <dbReference type="NCBI Taxonomy" id="1392758"/>
    <lineage>
        <taxon>Bacteria</taxon>
        <taxon>Bacillati</taxon>
        <taxon>Actinomycetota</taxon>
        <taxon>Actinomycetes</taxon>
        <taxon>Micromonosporales</taxon>
        <taxon>Micromonosporaceae</taxon>
        <taxon>Rhizocola</taxon>
    </lineage>
</organism>
<evidence type="ECO:0000256" key="1">
    <source>
        <dbReference type="SAM" id="SignalP"/>
    </source>
</evidence>
<dbReference type="EMBL" id="BONY01000113">
    <property type="protein sequence ID" value="GIH10972.1"/>
    <property type="molecule type" value="Genomic_DNA"/>
</dbReference>
<comment type="caution">
    <text evidence="2">The sequence shown here is derived from an EMBL/GenBank/DDBJ whole genome shotgun (WGS) entry which is preliminary data.</text>
</comment>
<name>A0A8J3QJV9_9ACTN</name>
<dbReference type="RefSeq" id="WP_203914695.1">
    <property type="nucleotide sequence ID" value="NZ_BONY01000113.1"/>
</dbReference>
<gene>
    <name evidence="2" type="ORF">Rhe02_90390</name>
</gene>
<evidence type="ECO:0000313" key="2">
    <source>
        <dbReference type="EMBL" id="GIH10972.1"/>
    </source>
</evidence>
<accession>A0A8J3QJV9</accession>
<keyword evidence="1" id="KW-0732">Signal</keyword>
<sequence>MRIRIAVLALASGLLAAVVAPAGAASAGTAQPSSDGLVAGAGVITLAQQTSAPARTSSGATIQASTYCNVSVSQPQVNASLILSGTWRVSCRNGANPAPDIFEIEMTARIYQGTPALPGANVGAHYCLTHTSPIMDCPVSTTGPIQYYTSYFSKLEVEVTLTSGAVNRGTFYTYPTQLT</sequence>
<dbReference type="AlphaFoldDB" id="A0A8J3QJV9"/>
<keyword evidence="3" id="KW-1185">Reference proteome</keyword>
<reference evidence="2" key="1">
    <citation type="submission" date="2021-01" db="EMBL/GenBank/DDBJ databases">
        <title>Whole genome shotgun sequence of Rhizocola hellebori NBRC 109834.</title>
        <authorList>
            <person name="Komaki H."/>
            <person name="Tamura T."/>
        </authorList>
    </citation>
    <scope>NUCLEOTIDE SEQUENCE</scope>
    <source>
        <strain evidence="2">NBRC 109834</strain>
    </source>
</reference>
<evidence type="ECO:0008006" key="4">
    <source>
        <dbReference type="Google" id="ProtNLM"/>
    </source>
</evidence>
<evidence type="ECO:0000313" key="3">
    <source>
        <dbReference type="Proteomes" id="UP000612899"/>
    </source>
</evidence>
<dbReference type="Proteomes" id="UP000612899">
    <property type="component" value="Unassembled WGS sequence"/>
</dbReference>